<proteinExistence type="predicted"/>
<dbReference type="Gene3D" id="1.10.30.50">
    <property type="match status" value="1"/>
</dbReference>
<dbReference type="RefSeq" id="WP_203828747.1">
    <property type="nucleotide sequence ID" value="NZ_BAAATY010000018.1"/>
</dbReference>
<dbReference type="InterPro" id="IPR038603">
    <property type="entry name" value="Znf_FCS_sf"/>
</dbReference>
<dbReference type="InterPro" id="IPR003615">
    <property type="entry name" value="HNH_nuc"/>
</dbReference>
<dbReference type="Pfam" id="PF01844">
    <property type="entry name" value="HNH"/>
    <property type="match status" value="1"/>
</dbReference>
<organism evidence="2 3">
    <name type="scientific">Actinoplanes palleronii</name>
    <dbReference type="NCBI Taxonomy" id="113570"/>
    <lineage>
        <taxon>Bacteria</taxon>
        <taxon>Bacillati</taxon>
        <taxon>Actinomycetota</taxon>
        <taxon>Actinomycetes</taxon>
        <taxon>Micromonosporales</taxon>
        <taxon>Micromonosporaceae</taxon>
        <taxon>Actinoplanes</taxon>
    </lineage>
</organism>
<accession>A0ABQ4BJ88</accession>
<dbReference type="Gene3D" id="3.30.60.160">
    <property type="match status" value="1"/>
</dbReference>
<evidence type="ECO:0000313" key="3">
    <source>
        <dbReference type="Proteomes" id="UP000624709"/>
    </source>
</evidence>
<dbReference type="CDD" id="cd00085">
    <property type="entry name" value="HNHc"/>
    <property type="match status" value="1"/>
</dbReference>
<evidence type="ECO:0000259" key="1">
    <source>
        <dbReference type="SMART" id="SM00507"/>
    </source>
</evidence>
<keyword evidence="3" id="KW-1185">Reference proteome</keyword>
<sequence length="229" mass="26030">MPQRTCGTAGCPNAHRAKGLCSSCYNRKYLPAERHRKSAVKCSHCGGETLKHASSRYAERFCSYACRDARRIREAVERRLPVLFVGLIIRPQPSRPEQPRSTKRWVAGNCHRCGKAYVAEDYTDTARFCSTTCQRRVSKQRYRARKKQAYIADVSPRRIYERDGWRCQLCRKPVRRDLVAPASLAPVIDHVVPLAQGGTHEPANVQCAHFLCNSVKSDRMEPVVQLALM</sequence>
<gene>
    <name evidence="2" type="ORF">Apa02nite_068550</name>
</gene>
<comment type="caution">
    <text evidence="2">The sequence shown here is derived from an EMBL/GenBank/DDBJ whole genome shotgun (WGS) entry which is preliminary data.</text>
</comment>
<dbReference type="SMART" id="SM00507">
    <property type="entry name" value="HNHc"/>
    <property type="match status" value="1"/>
</dbReference>
<protein>
    <recommendedName>
        <fullName evidence="1">HNH nuclease domain-containing protein</fullName>
    </recommendedName>
</protein>
<dbReference type="InterPro" id="IPR002711">
    <property type="entry name" value="HNH"/>
</dbReference>
<evidence type="ECO:0000313" key="2">
    <source>
        <dbReference type="EMBL" id="GIE70747.1"/>
    </source>
</evidence>
<name>A0ABQ4BJ88_9ACTN</name>
<feature type="domain" description="HNH nuclease" evidence="1">
    <location>
        <begin position="155"/>
        <end position="214"/>
    </location>
</feature>
<dbReference type="EMBL" id="BOMS01000110">
    <property type="protein sequence ID" value="GIE70747.1"/>
    <property type="molecule type" value="Genomic_DNA"/>
</dbReference>
<reference evidence="2 3" key="1">
    <citation type="submission" date="2021-01" db="EMBL/GenBank/DDBJ databases">
        <title>Whole genome shotgun sequence of Actinoplanes palleronii NBRC 14916.</title>
        <authorList>
            <person name="Komaki H."/>
            <person name="Tamura T."/>
        </authorList>
    </citation>
    <scope>NUCLEOTIDE SEQUENCE [LARGE SCALE GENOMIC DNA]</scope>
    <source>
        <strain evidence="2 3">NBRC 14916</strain>
    </source>
</reference>
<dbReference type="Proteomes" id="UP000624709">
    <property type="component" value="Unassembled WGS sequence"/>
</dbReference>